<evidence type="ECO:0000313" key="3">
    <source>
        <dbReference type="Proteomes" id="UP000231279"/>
    </source>
</evidence>
<dbReference type="InterPro" id="IPR001623">
    <property type="entry name" value="DnaJ_domain"/>
</dbReference>
<dbReference type="InterPro" id="IPR036869">
    <property type="entry name" value="J_dom_sf"/>
</dbReference>
<accession>A0A2G9G6H0</accession>
<dbReference type="PANTHER" id="PTHR44240:SF10">
    <property type="entry name" value="J DOMAIN-CONTAINING PROTEIN"/>
    <property type="match status" value="1"/>
</dbReference>
<dbReference type="PANTHER" id="PTHR44240">
    <property type="entry name" value="DNAJ DOMAIN (PROKARYOTIC HEAT SHOCK PROTEIN)-RELATED"/>
    <property type="match status" value="1"/>
</dbReference>
<dbReference type="CDD" id="cd06257">
    <property type="entry name" value="DnaJ"/>
    <property type="match status" value="1"/>
</dbReference>
<gene>
    <name evidence="2" type="ORF">CDL12_26598</name>
</gene>
<dbReference type="Gene3D" id="1.10.287.110">
    <property type="entry name" value="DnaJ domain"/>
    <property type="match status" value="1"/>
</dbReference>
<comment type="caution">
    <text evidence="2">The sequence shown here is derived from an EMBL/GenBank/DDBJ whole genome shotgun (WGS) entry which is preliminary data.</text>
</comment>
<dbReference type="SMART" id="SM00271">
    <property type="entry name" value="DnaJ"/>
    <property type="match status" value="1"/>
</dbReference>
<dbReference type="SUPFAM" id="SSF46565">
    <property type="entry name" value="Chaperone J-domain"/>
    <property type="match status" value="1"/>
</dbReference>
<dbReference type="InterPro" id="IPR052276">
    <property type="entry name" value="Diphthamide-biosynth_chaperone"/>
</dbReference>
<evidence type="ECO:0000313" key="2">
    <source>
        <dbReference type="EMBL" id="PIN00897.1"/>
    </source>
</evidence>
<evidence type="ECO:0000259" key="1">
    <source>
        <dbReference type="PROSITE" id="PS50076"/>
    </source>
</evidence>
<dbReference type="Pfam" id="PF00226">
    <property type="entry name" value="DnaJ"/>
    <property type="match status" value="1"/>
</dbReference>
<reference evidence="3" key="1">
    <citation type="journal article" date="2018" name="Gigascience">
        <title>Genome assembly of the Pink Ipe (Handroanthus impetiginosus, Bignoniaceae), a highly valued, ecologically keystone Neotropical timber forest tree.</title>
        <authorList>
            <person name="Silva-Junior O.B."/>
            <person name="Grattapaglia D."/>
            <person name="Novaes E."/>
            <person name="Collevatti R.G."/>
        </authorList>
    </citation>
    <scope>NUCLEOTIDE SEQUENCE [LARGE SCALE GENOMIC DNA]</scope>
    <source>
        <strain evidence="3">cv. UFG-1</strain>
    </source>
</reference>
<dbReference type="PROSITE" id="PS50076">
    <property type="entry name" value="DNAJ_2"/>
    <property type="match status" value="1"/>
</dbReference>
<dbReference type="AlphaFoldDB" id="A0A2G9G6H0"/>
<dbReference type="EMBL" id="NKXS01006704">
    <property type="protein sequence ID" value="PIN00897.1"/>
    <property type="molecule type" value="Genomic_DNA"/>
</dbReference>
<feature type="domain" description="J" evidence="1">
    <location>
        <begin position="57"/>
        <end position="106"/>
    </location>
</feature>
<proteinExistence type="predicted"/>
<dbReference type="STRING" id="429701.A0A2G9G6H0"/>
<dbReference type="OrthoDB" id="445556at2759"/>
<sequence>MATTSFPLSNQIIGRKFSSTLRPQSASFRRSQRVSAAYATAEGASVIGSENTSQTASLYEVLGIPTGATCQEIKFAYRRLARVLHPDATAAGNASSADKFMRVHAA</sequence>
<protein>
    <recommendedName>
        <fullName evidence="1">J domain-containing protein</fullName>
    </recommendedName>
</protein>
<keyword evidence="3" id="KW-1185">Reference proteome</keyword>
<organism evidence="2 3">
    <name type="scientific">Handroanthus impetiginosus</name>
    <dbReference type="NCBI Taxonomy" id="429701"/>
    <lineage>
        <taxon>Eukaryota</taxon>
        <taxon>Viridiplantae</taxon>
        <taxon>Streptophyta</taxon>
        <taxon>Embryophyta</taxon>
        <taxon>Tracheophyta</taxon>
        <taxon>Spermatophyta</taxon>
        <taxon>Magnoliopsida</taxon>
        <taxon>eudicotyledons</taxon>
        <taxon>Gunneridae</taxon>
        <taxon>Pentapetalae</taxon>
        <taxon>asterids</taxon>
        <taxon>lamiids</taxon>
        <taxon>Lamiales</taxon>
        <taxon>Bignoniaceae</taxon>
        <taxon>Crescentiina</taxon>
        <taxon>Tabebuia alliance</taxon>
        <taxon>Handroanthus</taxon>
    </lineage>
</organism>
<dbReference type="Proteomes" id="UP000231279">
    <property type="component" value="Unassembled WGS sequence"/>
</dbReference>
<name>A0A2G9G6H0_9LAMI</name>
<dbReference type="PRINTS" id="PR00625">
    <property type="entry name" value="JDOMAIN"/>
</dbReference>